<gene>
    <name evidence="1" type="ORF">TIN2_62</name>
</gene>
<dbReference type="OrthoDB" id="40586at10239"/>
<evidence type="ECO:0000313" key="2">
    <source>
        <dbReference type="Proteomes" id="UP000203853"/>
    </source>
</evidence>
<proteinExistence type="predicted"/>
<dbReference type="KEGG" id="vg:26631023"/>
<protein>
    <submittedName>
        <fullName evidence="1">Uncharacterized protein</fullName>
    </submittedName>
</protein>
<keyword evidence="2" id="KW-1185">Reference proteome</keyword>
<sequence length="69" mass="7993">MQEIADKVNELIERFNLLIQDCVVIENSVNRHNSEISFIPGIRHNLVQLTGDLGEINRQFEAIREEYPA</sequence>
<name>A0A0K0N5R7_9CAUD</name>
<dbReference type="RefSeq" id="YP_009204497.1">
    <property type="nucleotide sequence ID" value="NC_028865.1"/>
</dbReference>
<dbReference type="EMBL" id="KR011062">
    <property type="protein sequence ID" value="AKJ71752.1"/>
    <property type="molecule type" value="Genomic_DNA"/>
</dbReference>
<dbReference type="GeneID" id="26631023"/>
<reference evidence="1 2" key="1">
    <citation type="journal article" date="2015" name="Appl. Environ. Microbiol.">
        <title>Three of a Kind: Genetically Similar Tsukamurella Phages TIN2, TIN3, and TIN4.</title>
        <authorList>
            <person name="Dyson Z.A."/>
            <person name="Tucci J."/>
            <person name="Seviour R.J."/>
            <person name="Petrovski S."/>
        </authorList>
    </citation>
    <scope>NUCLEOTIDE SEQUENCE [LARGE SCALE GENOMIC DNA]</scope>
</reference>
<evidence type="ECO:0000313" key="1">
    <source>
        <dbReference type="EMBL" id="AKJ71752.1"/>
    </source>
</evidence>
<accession>A0A0K0N5R7</accession>
<organism evidence="1 2">
    <name type="scientific">Tsukamurella phage TIN2</name>
    <dbReference type="NCBI Taxonomy" id="1636545"/>
    <lineage>
        <taxon>Viruses</taxon>
        <taxon>Duplodnaviria</taxon>
        <taxon>Heunggongvirae</taxon>
        <taxon>Uroviricota</taxon>
        <taxon>Caudoviricetes</taxon>
        <taxon>Tinduovirus</taxon>
        <taxon>Tinduovirus TIN2</taxon>
    </lineage>
</organism>
<dbReference type="Proteomes" id="UP000203853">
    <property type="component" value="Segment"/>
</dbReference>